<evidence type="ECO:0000256" key="1">
    <source>
        <dbReference type="ARBA" id="ARBA00004496"/>
    </source>
</evidence>
<feature type="repeat" description="WD" evidence="5">
    <location>
        <begin position="345"/>
        <end position="386"/>
    </location>
</feature>
<dbReference type="STRING" id="610380.E2BE55"/>
<protein>
    <submittedName>
        <fullName evidence="6">WD repeat-containing protein 34</fullName>
    </submittedName>
</protein>
<dbReference type="InterPro" id="IPR001680">
    <property type="entry name" value="WD40_rpt"/>
</dbReference>
<evidence type="ECO:0000256" key="5">
    <source>
        <dbReference type="PROSITE-ProRule" id="PRU00221"/>
    </source>
</evidence>
<dbReference type="Gene3D" id="2.130.10.10">
    <property type="entry name" value="YVTN repeat-like/Quinoprotein amine dehydrogenase"/>
    <property type="match status" value="2"/>
</dbReference>
<dbReference type="GO" id="GO:0045503">
    <property type="term" value="F:dynein light chain binding"/>
    <property type="evidence" value="ECO:0007669"/>
    <property type="project" value="TreeGrafter"/>
</dbReference>
<dbReference type="PROSITE" id="PS50082">
    <property type="entry name" value="WD_REPEATS_2"/>
    <property type="match status" value="1"/>
</dbReference>
<dbReference type="Proteomes" id="UP000008237">
    <property type="component" value="Unassembled WGS sequence"/>
</dbReference>
<proteinExistence type="predicted"/>
<dbReference type="PANTHER" id="PTHR12442:SF26">
    <property type="entry name" value="CYTOPLASMIC DYNEIN 2 INTERMEDIATE CHAIN 2"/>
    <property type="match status" value="1"/>
</dbReference>
<dbReference type="InterPro" id="IPR050687">
    <property type="entry name" value="Dynein_IC"/>
</dbReference>
<dbReference type="SMART" id="SM00320">
    <property type="entry name" value="WD40"/>
    <property type="match status" value="3"/>
</dbReference>
<dbReference type="InterPro" id="IPR015943">
    <property type="entry name" value="WD40/YVTN_repeat-like_dom_sf"/>
</dbReference>
<evidence type="ECO:0000256" key="4">
    <source>
        <dbReference type="ARBA" id="ARBA00022737"/>
    </source>
</evidence>
<dbReference type="InterPro" id="IPR036322">
    <property type="entry name" value="WD40_repeat_dom_sf"/>
</dbReference>
<keyword evidence="7" id="KW-1185">Reference proteome</keyword>
<gene>
    <name evidence="6" type="ORF">EAI_16932</name>
</gene>
<organism evidence="7">
    <name type="scientific">Harpegnathos saltator</name>
    <name type="common">Jerdon's jumping ant</name>
    <dbReference type="NCBI Taxonomy" id="610380"/>
    <lineage>
        <taxon>Eukaryota</taxon>
        <taxon>Metazoa</taxon>
        <taxon>Ecdysozoa</taxon>
        <taxon>Arthropoda</taxon>
        <taxon>Hexapoda</taxon>
        <taxon>Insecta</taxon>
        <taxon>Pterygota</taxon>
        <taxon>Neoptera</taxon>
        <taxon>Endopterygota</taxon>
        <taxon>Hymenoptera</taxon>
        <taxon>Apocrita</taxon>
        <taxon>Aculeata</taxon>
        <taxon>Formicoidea</taxon>
        <taxon>Formicidae</taxon>
        <taxon>Ponerinae</taxon>
        <taxon>Ponerini</taxon>
        <taxon>Harpegnathos</taxon>
    </lineage>
</organism>
<dbReference type="GO" id="GO:0005868">
    <property type="term" value="C:cytoplasmic dynein complex"/>
    <property type="evidence" value="ECO:0007669"/>
    <property type="project" value="TreeGrafter"/>
</dbReference>
<dbReference type="SUPFAM" id="SSF50978">
    <property type="entry name" value="WD40 repeat-like"/>
    <property type="match status" value="1"/>
</dbReference>
<keyword evidence="2" id="KW-0963">Cytoplasm</keyword>
<evidence type="ECO:0000256" key="2">
    <source>
        <dbReference type="ARBA" id="ARBA00022490"/>
    </source>
</evidence>
<dbReference type="AlphaFoldDB" id="E2BE55"/>
<dbReference type="EMBL" id="GL447755">
    <property type="protein sequence ID" value="EFN86042.1"/>
    <property type="molecule type" value="Genomic_DNA"/>
</dbReference>
<comment type="subcellular location">
    <subcellularLocation>
        <location evidence="1">Cytoplasm</location>
    </subcellularLocation>
</comment>
<dbReference type="GO" id="GO:0042073">
    <property type="term" value="P:intraciliary transport"/>
    <property type="evidence" value="ECO:0007669"/>
    <property type="project" value="TreeGrafter"/>
</dbReference>
<keyword evidence="3 5" id="KW-0853">WD repeat</keyword>
<reference evidence="6 7" key="1">
    <citation type="journal article" date="2010" name="Science">
        <title>Genomic comparison of the ants Camponotus floridanus and Harpegnathos saltator.</title>
        <authorList>
            <person name="Bonasio R."/>
            <person name="Zhang G."/>
            <person name="Ye C."/>
            <person name="Mutti N.S."/>
            <person name="Fang X."/>
            <person name="Qin N."/>
            <person name="Donahue G."/>
            <person name="Yang P."/>
            <person name="Li Q."/>
            <person name="Li C."/>
            <person name="Zhang P."/>
            <person name="Huang Z."/>
            <person name="Berger S.L."/>
            <person name="Reinberg D."/>
            <person name="Wang J."/>
            <person name="Liebig J."/>
        </authorList>
    </citation>
    <scope>NUCLEOTIDE SEQUENCE [LARGE SCALE GENOMIC DNA]</scope>
    <source>
        <strain evidence="6 7">R22 G/1</strain>
    </source>
</reference>
<name>E2BE55_HARSA</name>
<evidence type="ECO:0000313" key="6">
    <source>
        <dbReference type="EMBL" id="EFN86042.1"/>
    </source>
</evidence>
<dbReference type="OrthoDB" id="445052at2759"/>
<evidence type="ECO:0000313" key="7">
    <source>
        <dbReference type="Proteomes" id="UP000008237"/>
    </source>
</evidence>
<accession>E2BE55</accession>
<dbReference type="PANTHER" id="PTHR12442">
    <property type="entry name" value="DYNEIN INTERMEDIATE CHAIN"/>
    <property type="match status" value="1"/>
</dbReference>
<dbReference type="InParanoid" id="E2BE55"/>
<keyword evidence="4" id="KW-0677">Repeat</keyword>
<dbReference type="Pfam" id="PF00400">
    <property type="entry name" value="WD40"/>
    <property type="match status" value="1"/>
</dbReference>
<dbReference type="GO" id="GO:0045504">
    <property type="term" value="F:dynein heavy chain binding"/>
    <property type="evidence" value="ECO:0007669"/>
    <property type="project" value="TreeGrafter"/>
</dbReference>
<dbReference type="OMA" id="SYVCAWN"/>
<sequence>MFSTKSFDVVSFNSELSTTKSETTANVQTTEIIYAADSAQTTETRSIGIQTMNEQKTNVHVDYDKLADFLKRVTPGILGALDEAYGTNAFDDYDTNVKEVCSVNIELLQKITALKESDTQMKISDLSWSTVGGTLAVGLSHINHEAWCDHFSTIKFYNLTKEDNFTDIPTKTLVTNGCVATLSYHPIDPSILATGLANWEVLIWNLRSDNSIKSTHVCTHSDCVSQVYWKPRMLNDVTLLLSSSKDGYISAHKLTANFTTVQLYKRFKIAKERNPVENARPRSAGGTRERAAEAGLCIMTFDFSSKHPTIFVVGTLCGGIYKCSLDSVTSIEGGPSLIDPVIDEYERHGGAVTCIKCSPSRNLFVSSAMDKEIRIYNLDEHVSQQTISIDNTVVGLTWMIGNQDIFAAYGAGAFIKFYNVTDGKPVTNAKFQMTGREDISSLRINSKSRKERNHVVQYHVEKSHCNFANTSSYVKRREEWSFALTELDSLEWESIIKNENTLEILINNQCPIPSTLIAILMHSSLRT</sequence>
<evidence type="ECO:0000256" key="3">
    <source>
        <dbReference type="ARBA" id="ARBA00022574"/>
    </source>
</evidence>
<dbReference type="GO" id="GO:0097014">
    <property type="term" value="C:ciliary plasm"/>
    <property type="evidence" value="ECO:0007669"/>
    <property type="project" value="TreeGrafter"/>
</dbReference>